<evidence type="ECO:0000313" key="2">
    <source>
        <dbReference type="EMBL" id="AUH73814.1"/>
    </source>
</evidence>
<reference evidence="2 3" key="1">
    <citation type="submission" date="2017-12" db="EMBL/GenBank/DDBJ databases">
        <title>Legionella sainthelensi LA01-117, whole genome sequence of a clinical isolate from New Zealand.</title>
        <authorList>
            <person name="Cree S.L."/>
            <person name="Slow S."/>
            <person name="Kennedy M.A."/>
            <person name="Murdoch D.R."/>
            <person name="Biggs P.J."/>
            <person name="Anderson T."/>
        </authorList>
    </citation>
    <scope>NUCLEOTIDE SEQUENCE [LARGE SCALE GENOMIC DNA]</scope>
    <source>
        <strain evidence="2 3">LA01-117</strain>
    </source>
</reference>
<dbReference type="Pfam" id="PF01590">
    <property type="entry name" value="GAF"/>
    <property type="match status" value="1"/>
</dbReference>
<evidence type="ECO:0000313" key="3">
    <source>
        <dbReference type="Proteomes" id="UP000234343"/>
    </source>
</evidence>
<proteinExistence type="predicted"/>
<dbReference type="KEGG" id="lsh:CAB17_18520"/>
<feature type="domain" description="GGDEF" evidence="1">
    <location>
        <begin position="194"/>
        <end position="320"/>
    </location>
</feature>
<dbReference type="Pfam" id="PF00990">
    <property type="entry name" value="GGDEF"/>
    <property type="match status" value="1"/>
</dbReference>
<dbReference type="Gene3D" id="3.30.70.270">
    <property type="match status" value="1"/>
</dbReference>
<dbReference type="Proteomes" id="UP000234343">
    <property type="component" value="Chromosome"/>
</dbReference>
<dbReference type="SMART" id="SM00065">
    <property type="entry name" value="GAF"/>
    <property type="match status" value="1"/>
</dbReference>
<dbReference type="InterPro" id="IPR029016">
    <property type="entry name" value="GAF-like_dom_sf"/>
</dbReference>
<accession>A0A2H5FQJ6</accession>
<protein>
    <submittedName>
        <fullName evidence="2">GGDEF domain-containing protein</fullName>
    </submittedName>
</protein>
<dbReference type="RefSeq" id="WP_101901308.1">
    <property type="nucleotide sequence ID" value="NZ_CP025491.2"/>
</dbReference>
<dbReference type="CDD" id="cd01949">
    <property type="entry name" value="GGDEF"/>
    <property type="match status" value="1"/>
</dbReference>
<dbReference type="EMBL" id="CP025491">
    <property type="protein sequence ID" value="AUH73814.1"/>
    <property type="molecule type" value="Genomic_DNA"/>
</dbReference>
<sequence>MIEPKLPKNEAERLHALRALQILDSSHEERFDRITRMARRLFGVSISLVSLVDEDRQWFKSAQGIDASETPREISFCGHAINQEGLFIIPNAVEDVRFFDNPLVIGHPNIRFYAGYPLKLRQGIILGTLCLIDPNPREMNEEDQQLLRDLGEMIEQEIKSIQLATLDELTMISNRRGFLTLADYSLKICRRHKKSMTFVLFDLNKFKIINDLYGHHEGDFVLTMFAQIMLESFRECDVIARLGGDEFVTMLVDCNDDQINAILKRFTENIESANTTLDKPYTIEYSIGFAHFSYDTDKSIDEMIREADAAMYLDKQKNAR</sequence>
<dbReference type="InterPro" id="IPR000160">
    <property type="entry name" value="GGDEF_dom"/>
</dbReference>
<gene>
    <name evidence="2" type="ORF">CAB17_18520</name>
</gene>
<dbReference type="InterPro" id="IPR003018">
    <property type="entry name" value="GAF"/>
</dbReference>
<dbReference type="InterPro" id="IPR043128">
    <property type="entry name" value="Rev_trsase/Diguanyl_cyclase"/>
</dbReference>
<dbReference type="Gene3D" id="3.30.450.40">
    <property type="match status" value="1"/>
</dbReference>
<dbReference type="NCBIfam" id="TIGR00254">
    <property type="entry name" value="GGDEF"/>
    <property type="match status" value="1"/>
</dbReference>
<dbReference type="PROSITE" id="PS50887">
    <property type="entry name" value="GGDEF"/>
    <property type="match status" value="1"/>
</dbReference>
<evidence type="ECO:0000259" key="1">
    <source>
        <dbReference type="PROSITE" id="PS50887"/>
    </source>
</evidence>
<dbReference type="SUPFAM" id="SSF55073">
    <property type="entry name" value="Nucleotide cyclase"/>
    <property type="match status" value="1"/>
</dbReference>
<name>A0A2H5FQJ6_9GAMM</name>
<dbReference type="PANTHER" id="PTHR43102:SF2">
    <property type="entry name" value="GAF DOMAIN-CONTAINING PROTEIN"/>
    <property type="match status" value="1"/>
</dbReference>
<dbReference type="InterPro" id="IPR029787">
    <property type="entry name" value="Nucleotide_cyclase"/>
</dbReference>
<dbReference type="SUPFAM" id="SSF55781">
    <property type="entry name" value="GAF domain-like"/>
    <property type="match status" value="1"/>
</dbReference>
<keyword evidence="3" id="KW-1185">Reference proteome</keyword>
<dbReference type="PANTHER" id="PTHR43102">
    <property type="entry name" value="SLR1143 PROTEIN"/>
    <property type="match status" value="1"/>
</dbReference>
<organism evidence="2 3">
    <name type="scientific">Legionella sainthelensi</name>
    <dbReference type="NCBI Taxonomy" id="28087"/>
    <lineage>
        <taxon>Bacteria</taxon>
        <taxon>Pseudomonadati</taxon>
        <taxon>Pseudomonadota</taxon>
        <taxon>Gammaproteobacteria</taxon>
        <taxon>Legionellales</taxon>
        <taxon>Legionellaceae</taxon>
        <taxon>Legionella</taxon>
    </lineage>
</organism>
<dbReference type="AlphaFoldDB" id="A0A2H5FQJ6"/>
<dbReference type="SMART" id="SM00267">
    <property type="entry name" value="GGDEF"/>
    <property type="match status" value="1"/>
</dbReference>